<evidence type="ECO:0000256" key="8">
    <source>
        <dbReference type="HAMAP-Rule" id="MF_01118"/>
    </source>
</evidence>
<dbReference type="SUPFAM" id="SSF103473">
    <property type="entry name" value="MFS general substrate transporter"/>
    <property type="match status" value="1"/>
</dbReference>
<comment type="subcellular location">
    <subcellularLocation>
        <location evidence="8">Cell inner membrane</location>
        <topology evidence="8">Multi-pass membrane protein</topology>
    </subcellularLocation>
    <subcellularLocation>
        <location evidence="1">Cell membrane</location>
        <topology evidence="1">Multi-pass membrane protein</topology>
    </subcellularLocation>
</comment>
<keyword evidence="11" id="KW-1185">Reference proteome</keyword>
<evidence type="ECO:0000256" key="3">
    <source>
        <dbReference type="ARBA" id="ARBA00022475"/>
    </source>
</evidence>
<gene>
    <name evidence="10" type="ORF">GCM10010970_13410</name>
</gene>
<evidence type="ECO:0000256" key="6">
    <source>
        <dbReference type="ARBA" id="ARBA00022989"/>
    </source>
</evidence>
<accession>A0ABQ2P7G2</accession>
<feature type="transmembrane region" description="Helical" evidence="8">
    <location>
        <begin position="224"/>
        <end position="250"/>
    </location>
</feature>
<sequence>MSSESSIPPVTNNPQDENVTLRVVSIVLFTFLAYLTIGIPLAVLPSYVHNDLGYGSVLAGLAISAQYLATLASRPHAGRMSDTIGAKRTVLYGLAAAGVSGVFMLAAAFTTHIPWLSLTLLLLGRLVLGCAESCCGTGAITWGIGTVGAQHTAKVISWNGVATYGALAVGAPVGVLLTQHLGFASIGIVVMLLGVVGVVLALPRKASPIVHGERLPFRSVLGKVFAYGTGLALGSAGFGTIATFVTLFYASRHWPNAAFTLSMFGICFVGTRLIFARSINSYGGFKVAIVSFVVECIGLTLLWNALTPTMALLGAALTGIGFSLVFPALGVEAVALVPAASRGAALGAYSVFLDVALGLIGPVAGLVISGYGYPAIFCIAALAAAAGVVLTVVLHQRNPRTPVIA</sequence>
<feature type="transmembrane region" description="Helical" evidence="8">
    <location>
        <begin position="374"/>
        <end position="394"/>
    </location>
</feature>
<feature type="domain" description="Major facilitator superfamily (MFS) profile" evidence="9">
    <location>
        <begin position="214"/>
        <end position="405"/>
    </location>
</feature>
<evidence type="ECO:0000259" key="9">
    <source>
        <dbReference type="PROSITE" id="PS50850"/>
    </source>
</evidence>
<keyword evidence="6 8" id="KW-1133">Transmembrane helix</keyword>
<evidence type="ECO:0000256" key="7">
    <source>
        <dbReference type="ARBA" id="ARBA00023136"/>
    </source>
</evidence>
<keyword evidence="3 8" id="KW-1003">Cell membrane</keyword>
<feature type="transmembrane region" description="Helical" evidence="8">
    <location>
        <begin position="344"/>
        <end position="368"/>
    </location>
</feature>
<dbReference type="NCBIfam" id="NF009048">
    <property type="entry name" value="PRK12382.1"/>
    <property type="match status" value="1"/>
</dbReference>
<dbReference type="PANTHER" id="PTHR23517">
    <property type="entry name" value="RESISTANCE PROTEIN MDTM, PUTATIVE-RELATED-RELATED"/>
    <property type="match status" value="1"/>
</dbReference>
<dbReference type="InterPro" id="IPR036259">
    <property type="entry name" value="MFS_trans_sf"/>
</dbReference>
<dbReference type="HAMAP" id="MF_01118">
    <property type="entry name" value="MFS_YhhS"/>
    <property type="match status" value="1"/>
</dbReference>
<dbReference type="Gene3D" id="1.20.1250.20">
    <property type="entry name" value="MFS general substrate transporter like domains"/>
    <property type="match status" value="1"/>
</dbReference>
<dbReference type="NCBIfam" id="NF003477">
    <property type="entry name" value="PRK05122.1"/>
    <property type="match status" value="1"/>
</dbReference>
<evidence type="ECO:0000256" key="4">
    <source>
        <dbReference type="ARBA" id="ARBA00022519"/>
    </source>
</evidence>
<proteinExistence type="inferred from homology"/>
<keyword evidence="4 8" id="KW-0997">Cell inner membrane</keyword>
<dbReference type="PANTHER" id="PTHR23517:SF13">
    <property type="entry name" value="MAJOR FACILITATOR SUPERFAMILY MFS_1"/>
    <property type="match status" value="1"/>
</dbReference>
<dbReference type="Proteomes" id="UP000637267">
    <property type="component" value="Unassembled WGS sequence"/>
</dbReference>
<keyword evidence="2 8" id="KW-0813">Transport</keyword>
<dbReference type="PROSITE" id="PS50850">
    <property type="entry name" value="MFS"/>
    <property type="match status" value="1"/>
</dbReference>
<feature type="transmembrane region" description="Helical" evidence="8">
    <location>
        <begin position="312"/>
        <end position="337"/>
    </location>
</feature>
<evidence type="ECO:0000256" key="2">
    <source>
        <dbReference type="ARBA" id="ARBA00022448"/>
    </source>
</evidence>
<feature type="transmembrane region" description="Helical" evidence="8">
    <location>
        <begin position="183"/>
        <end position="203"/>
    </location>
</feature>
<dbReference type="InterPro" id="IPR023008">
    <property type="entry name" value="MFS_YhhS-like"/>
</dbReference>
<feature type="transmembrane region" description="Helical" evidence="8">
    <location>
        <begin position="21"/>
        <end position="46"/>
    </location>
</feature>
<feature type="transmembrane region" description="Helical" evidence="8">
    <location>
        <begin position="256"/>
        <end position="275"/>
    </location>
</feature>
<reference evidence="11" key="1">
    <citation type="journal article" date="2019" name="Int. J. Syst. Evol. Microbiol.">
        <title>The Global Catalogue of Microorganisms (GCM) 10K type strain sequencing project: providing services to taxonomists for standard genome sequencing and annotation.</title>
        <authorList>
            <consortium name="The Broad Institute Genomics Platform"/>
            <consortium name="The Broad Institute Genome Sequencing Center for Infectious Disease"/>
            <person name="Wu L."/>
            <person name="Ma J."/>
        </authorList>
    </citation>
    <scope>NUCLEOTIDE SEQUENCE [LARGE SCALE GENOMIC DNA]</scope>
    <source>
        <strain evidence="11">CGMCC 1.8859</strain>
    </source>
</reference>
<dbReference type="InterPro" id="IPR011701">
    <property type="entry name" value="MFS"/>
</dbReference>
<name>A0ABQ2P7G2_9NEIS</name>
<comment type="caution">
    <text evidence="10">The sequence shown here is derived from an EMBL/GenBank/DDBJ whole genome shotgun (WGS) entry which is preliminary data.</text>
</comment>
<feature type="transmembrane region" description="Helical" evidence="8">
    <location>
        <begin position="115"/>
        <end position="144"/>
    </location>
</feature>
<organism evidence="10 11">
    <name type="scientific">Silvimonas iriomotensis</name>
    <dbReference type="NCBI Taxonomy" id="449662"/>
    <lineage>
        <taxon>Bacteria</taxon>
        <taxon>Pseudomonadati</taxon>
        <taxon>Pseudomonadota</taxon>
        <taxon>Betaproteobacteria</taxon>
        <taxon>Neisseriales</taxon>
        <taxon>Chitinibacteraceae</taxon>
        <taxon>Silvimonas</taxon>
    </lineage>
</organism>
<feature type="transmembrane region" description="Helical" evidence="8">
    <location>
        <begin position="90"/>
        <end position="109"/>
    </location>
</feature>
<dbReference type="CDD" id="cd17489">
    <property type="entry name" value="MFS_YfcJ_like"/>
    <property type="match status" value="1"/>
</dbReference>
<evidence type="ECO:0000256" key="5">
    <source>
        <dbReference type="ARBA" id="ARBA00022692"/>
    </source>
</evidence>
<protein>
    <recommendedName>
        <fullName evidence="8">Uncharacterized MFS-type transporter GCM10010970_13410</fullName>
    </recommendedName>
</protein>
<dbReference type="InterPro" id="IPR050171">
    <property type="entry name" value="MFS_Transporters"/>
</dbReference>
<evidence type="ECO:0000313" key="11">
    <source>
        <dbReference type="Proteomes" id="UP000637267"/>
    </source>
</evidence>
<dbReference type="InterPro" id="IPR020846">
    <property type="entry name" value="MFS_dom"/>
</dbReference>
<dbReference type="EMBL" id="BMLX01000002">
    <property type="protein sequence ID" value="GGP20073.1"/>
    <property type="molecule type" value="Genomic_DNA"/>
</dbReference>
<comment type="similarity">
    <text evidence="8">Belongs to the major facilitator superfamily. YhhS family.</text>
</comment>
<feature type="transmembrane region" description="Helical" evidence="8">
    <location>
        <begin position="52"/>
        <end position="69"/>
    </location>
</feature>
<keyword evidence="7 8" id="KW-0472">Membrane</keyword>
<dbReference type="RefSeq" id="WP_188703521.1">
    <property type="nucleotide sequence ID" value="NZ_BMLX01000002.1"/>
</dbReference>
<dbReference type="Pfam" id="PF07690">
    <property type="entry name" value="MFS_1"/>
    <property type="match status" value="1"/>
</dbReference>
<evidence type="ECO:0000256" key="1">
    <source>
        <dbReference type="ARBA" id="ARBA00004651"/>
    </source>
</evidence>
<evidence type="ECO:0000313" key="10">
    <source>
        <dbReference type="EMBL" id="GGP20073.1"/>
    </source>
</evidence>
<keyword evidence="5 8" id="KW-0812">Transmembrane</keyword>
<feature type="transmembrane region" description="Helical" evidence="8">
    <location>
        <begin position="156"/>
        <end position="177"/>
    </location>
</feature>
<feature type="transmembrane region" description="Helical" evidence="8">
    <location>
        <begin position="287"/>
        <end position="306"/>
    </location>
</feature>